<evidence type="ECO:0000256" key="3">
    <source>
        <dbReference type="ARBA" id="ARBA00021453"/>
    </source>
</evidence>
<protein>
    <recommendedName>
        <fullName evidence="3">Transcription initiation factor IIF subunit beta</fullName>
    </recommendedName>
    <alternativeName>
        <fullName evidence="9">TFIIF medium subunit</fullName>
    </alternativeName>
    <alternativeName>
        <fullName evidence="8">TFIIF-beta</fullName>
    </alternativeName>
</protein>
<evidence type="ECO:0000256" key="4">
    <source>
        <dbReference type="ARBA" id="ARBA00023015"/>
    </source>
</evidence>
<dbReference type="Pfam" id="PF02270">
    <property type="entry name" value="TFIIF_beta"/>
    <property type="match status" value="1"/>
</dbReference>
<dbReference type="Gene3D" id="1.10.10.10">
    <property type="entry name" value="Winged helix-like DNA-binding domain superfamily/Winged helix DNA-binding domain"/>
    <property type="match status" value="1"/>
</dbReference>
<evidence type="ECO:0000313" key="14">
    <source>
        <dbReference type="Proteomes" id="UP001174694"/>
    </source>
</evidence>
<dbReference type="Proteomes" id="UP001174694">
    <property type="component" value="Unassembled WGS sequence"/>
</dbReference>
<evidence type="ECO:0000256" key="6">
    <source>
        <dbReference type="ARBA" id="ARBA00023163"/>
    </source>
</evidence>
<dbReference type="GO" id="GO:0005674">
    <property type="term" value="C:transcription factor TFIIF complex"/>
    <property type="evidence" value="ECO:0007669"/>
    <property type="project" value="InterPro"/>
</dbReference>
<evidence type="ECO:0000259" key="12">
    <source>
        <dbReference type="Pfam" id="PF17683"/>
    </source>
</evidence>
<dbReference type="InterPro" id="IPR011039">
    <property type="entry name" value="TFIIF_interaction"/>
</dbReference>
<dbReference type="InterPro" id="IPR003196">
    <property type="entry name" value="TFIIF_beta"/>
</dbReference>
<reference evidence="13" key="1">
    <citation type="submission" date="2022-07" db="EMBL/GenBank/DDBJ databases">
        <title>Fungi with potential for degradation of polypropylene.</title>
        <authorList>
            <person name="Gostincar C."/>
        </authorList>
    </citation>
    <scope>NUCLEOTIDE SEQUENCE</scope>
    <source>
        <strain evidence="13">EXF-13308</strain>
    </source>
</reference>
<evidence type="ECO:0000256" key="2">
    <source>
        <dbReference type="ARBA" id="ARBA00009543"/>
    </source>
</evidence>
<dbReference type="FunFam" id="1.10.10.10:FF:000035">
    <property type="entry name" value="General transcription factor IIF subunit 2"/>
    <property type="match status" value="1"/>
</dbReference>
<dbReference type="PANTHER" id="PTHR10445">
    <property type="entry name" value="GENERAL TRANSCRIPTION FACTOR IIF SUBUNIT 2"/>
    <property type="match status" value="1"/>
</dbReference>
<evidence type="ECO:0000313" key="13">
    <source>
        <dbReference type="EMBL" id="KAJ9137884.1"/>
    </source>
</evidence>
<proteinExistence type="inferred from homology"/>
<dbReference type="InterPro" id="IPR040450">
    <property type="entry name" value="TFIIF_beta_HTH"/>
</dbReference>
<feature type="domain" description="TFIIF beta subunit N-terminal" evidence="12">
    <location>
        <begin position="50"/>
        <end position="197"/>
    </location>
</feature>
<dbReference type="InterPro" id="IPR036388">
    <property type="entry name" value="WH-like_DNA-bd_sf"/>
</dbReference>
<feature type="compositionally biased region" description="Basic and acidic residues" evidence="10">
    <location>
        <begin position="357"/>
        <end position="368"/>
    </location>
</feature>
<evidence type="ECO:0000256" key="9">
    <source>
        <dbReference type="ARBA" id="ARBA00081863"/>
    </source>
</evidence>
<accession>A0AA38VKU5</accession>
<keyword evidence="5" id="KW-0238">DNA-binding</keyword>
<dbReference type="InterPro" id="IPR036390">
    <property type="entry name" value="WH_DNA-bd_sf"/>
</dbReference>
<gene>
    <name evidence="13" type="ORF">NKR23_g8871</name>
</gene>
<dbReference type="PANTHER" id="PTHR10445:SF0">
    <property type="entry name" value="GENERAL TRANSCRIPTION FACTOR IIF SUBUNIT 2"/>
    <property type="match status" value="1"/>
</dbReference>
<evidence type="ECO:0000256" key="1">
    <source>
        <dbReference type="ARBA" id="ARBA00004123"/>
    </source>
</evidence>
<sequence length="368" mass="41679">MSEPVAIKPDPEAEGSSPLPADDDAFEDTGDLDLEFYDAVLPDGTKNPAHQMYLAKVPNYVWEAWSTIDDDSPIEIGKIRLIEDPARGKREMKLLLADMAKHQQMPKEYDLNIVDQDVKNTFVFTEGDLAGYKTKNKARQDAAAAGIPAHLLRSKVEKPAQNQRFGKRGKQEFFRKVIPKKTAISGRIAHEIGVNPIDNEETQYIFNLRAYELSKPKRKVGIMTREELSKTVINNGMSINTTVTANLVRGAAKTEKAKRMDQKTARMPENELFDKIFQCFREYKYWSLKALRARIPQPELYLRETVEKVANLHKSGTFANHWSLKPEHQGQATGTEAELAPEVNADLDSDEGEEYEDVLKMEDVQPTQ</sequence>
<keyword evidence="4" id="KW-0805">Transcription regulation</keyword>
<comment type="caution">
    <text evidence="13">The sequence shown here is derived from an EMBL/GenBank/DDBJ whole genome shotgun (WGS) entry which is preliminary data.</text>
</comment>
<dbReference type="EMBL" id="JANBVO010000032">
    <property type="protein sequence ID" value="KAJ9137884.1"/>
    <property type="molecule type" value="Genomic_DNA"/>
</dbReference>
<organism evidence="13 14">
    <name type="scientific">Pleurostoma richardsiae</name>
    <dbReference type="NCBI Taxonomy" id="41990"/>
    <lineage>
        <taxon>Eukaryota</taxon>
        <taxon>Fungi</taxon>
        <taxon>Dikarya</taxon>
        <taxon>Ascomycota</taxon>
        <taxon>Pezizomycotina</taxon>
        <taxon>Sordariomycetes</taxon>
        <taxon>Sordariomycetidae</taxon>
        <taxon>Calosphaeriales</taxon>
        <taxon>Pleurostomataceae</taxon>
        <taxon>Pleurostoma</taxon>
    </lineage>
</organism>
<dbReference type="SUPFAM" id="SSF46785">
    <property type="entry name" value="Winged helix' DNA-binding domain"/>
    <property type="match status" value="1"/>
</dbReference>
<keyword evidence="7" id="KW-0539">Nucleus</keyword>
<dbReference type="CDD" id="cd07980">
    <property type="entry name" value="TFIIF_beta"/>
    <property type="match status" value="1"/>
</dbReference>
<name>A0AA38VKU5_9PEZI</name>
<dbReference type="Pfam" id="PF17683">
    <property type="entry name" value="TFIIF_beta_N"/>
    <property type="match status" value="1"/>
</dbReference>
<evidence type="ECO:0000256" key="5">
    <source>
        <dbReference type="ARBA" id="ARBA00023125"/>
    </source>
</evidence>
<dbReference type="SUPFAM" id="SSF50916">
    <property type="entry name" value="Rap30/74 interaction domains"/>
    <property type="match status" value="1"/>
</dbReference>
<comment type="similarity">
    <text evidence="2">Belongs to the TFIIF beta subunit family.</text>
</comment>
<feature type="region of interest" description="Disordered" evidence="10">
    <location>
        <begin position="320"/>
        <end position="368"/>
    </location>
</feature>
<dbReference type="GO" id="GO:0006367">
    <property type="term" value="P:transcription initiation at RNA polymerase II promoter"/>
    <property type="evidence" value="ECO:0007669"/>
    <property type="project" value="InterPro"/>
</dbReference>
<dbReference type="InterPro" id="IPR040504">
    <property type="entry name" value="TFIIF_beta_N"/>
</dbReference>
<comment type="subcellular location">
    <subcellularLocation>
        <location evidence="1">Nucleus</location>
    </subcellularLocation>
</comment>
<feature type="domain" description="TFIIF beta subunit HTH" evidence="11">
    <location>
        <begin position="265"/>
        <end position="328"/>
    </location>
</feature>
<evidence type="ECO:0000256" key="7">
    <source>
        <dbReference type="ARBA" id="ARBA00023242"/>
    </source>
</evidence>
<evidence type="ECO:0000256" key="8">
    <source>
        <dbReference type="ARBA" id="ARBA00081473"/>
    </source>
</evidence>
<keyword evidence="14" id="KW-1185">Reference proteome</keyword>
<dbReference type="AlphaFoldDB" id="A0AA38VKU5"/>
<dbReference type="GO" id="GO:0003677">
    <property type="term" value="F:DNA binding"/>
    <property type="evidence" value="ECO:0007669"/>
    <property type="project" value="UniProtKB-KW"/>
</dbReference>
<evidence type="ECO:0000259" key="11">
    <source>
        <dbReference type="Pfam" id="PF02270"/>
    </source>
</evidence>
<feature type="compositionally biased region" description="Acidic residues" evidence="10">
    <location>
        <begin position="345"/>
        <end position="356"/>
    </location>
</feature>
<keyword evidence="6" id="KW-0804">Transcription</keyword>
<feature type="region of interest" description="Disordered" evidence="10">
    <location>
        <begin position="1"/>
        <end position="28"/>
    </location>
</feature>
<evidence type="ECO:0000256" key="10">
    <source>
        <dbReference type="SAM" id="MobiDB-lite"/>
    </source>
</evidence>